<dbReference type="AlphaFoldDB" id="A0A0D2L690"/>
<dbReference type="InterPro" id="IPR029063">
    <property type="entry name" value="SAM-dependent_MTases_sf"/>
</dbReference>
<feature type="transmembrane region" description="Helical" evidence="1">
    <location>
        <begin position="6"/>
        <end position="29"/>
    </location>
</feature>
<accession>A0A0D2L690</accession>
<dbReference type="PANTHER" id="PTHR45036">
    <property type="entry name" value="METHYLTRANSFERASE LIKE 7B"/>
    <property type="match status" value="1"/>
</dbReference>
<gene>
    <name evidence="2" type="ORF">HYPSUDRAFT_186382</name>
</gene>
<evidence type="ECO:0000313" key="2">
    <source>
        <dbReference type="EMBL" id="KJA22437.1"/>
    </source>
</evidence>
<organism evidence="2 3">
    <name type="scientific">Hypholoma sublateritium (strain FD-334 SS-4)</name>
    <dbReference type="NCBI Taxonomy" id="945553"/>
    <lineage>
        <taxon>Eukaryota</taxon>
        <taxon>Fungi</taxon>
        <taxon>Dikarya</taxon>
        <taxon>Basidiomycota</taxon>
        <taxon>Agaricomycotina</taxon>
        <taxon>Agaricomycetes</taxon>
        <taxon>Agaricomycetidae</taxon>
        <taxon>Agaricales</taxon>
        <taxon>Agaricineae</taxon>
        <taxon>Strophariaceae</taxon>
        <taxon>Hypholoma</taxon>
    </lineage>
</organism>
<keyword evidence="1" id="KW-1133">Transmembrane helix</keyword>
<name>A0A0D2L690_HYPSF</name>
<dbReference type="STRING" id="945553.A0A0D2L690"/>
<keyword evidence="1" id="KW-0812">Transmembrane</keyword>
<protein>
    <recommendedName>
        <fullName evidence="4">Methyltransferase type 11 domain-containing protein</fullName>
    </recommendedName>
</protein>
<dbReference type="CDD" id="cd02440">
    <property type="entry name" value="AdoMet_MTases"/>
    <property type="match status" value="1"/>
</dbReference>
<evidence type="ECO:0000313" key="3">
    <source>
        <dbReference type="Proteomes" id="UP000054270"/>
    </source>
</evidence>
<dbReference type="InterPro" id="IPR052356">
    <property type="entry name" value="Thiol_S-MT"/>
</dbReference>
<dbReference type="OrthoDB" id="540004at2759"/>
<proteinExistence type="predicted"/>
<keyword evidence="1" id="KW-0472">Membrane</keyword>
<dbReference type="Gene3D" id="3.40.50.150">
    <property type="entry name" value="Vaccinia Virus protein VP39"/>
    <property type="match status" value="1"/>
</dbReference>
<dbReference type="PANTHER" id="PTHR45036:SF1">
    <property type="entry name" value="METHYLTRANSFERASE LIKE 7A"/>
    <property type="match status" value="1"/>
</dbReference>
<evidence type="ECO:0000256" key="1">
    <source>
        <dbReference type="SAM" id="Phobius"/>
    </source>
</evidence>
<dbReference type="Proteomes" id="UP000054270">
    <property type="component" value="Unassembled WGS sequence"/>
</dbReference>
<dbReference type="Pfam" id="PF13489">
    <property type="entry name" value="Methyltransf_23"/>
    <property type="match status" value="1"/>
</dbReference>
<keyword evidence="3" id="KW-1185">Reference proteome</keyword>
<dbReference type="EMBL" id="KN817550">
    <property type="protein sequence ID" value="KJA22437.1"/>
    <property type="molecule type" value="Genomic_DNA"/>
</dbReference>
<reference evidence="3" key="1">
    <citation type="submission" date="2014-04" db="EMBL/GenBank/DDBJ databases">
        <title>Evolutionary Origins and Diversification of the Mycorrhizal Mutualists.</title>
        <authorList>
            <consortium name="DOE Joint Genome Institute"/>
            <consortium name="Mycorrhizal Genomics Consortium"/>
            <person name="Kohler A."/>
            <person name="Kuo A."/>
            <person name="Nagy L.G."/>
            <person name="Floudas D."/>
            <person name="Copeland A."/>
            <person name="Barry K.W."/>
            <person name="Cichocki N."/>
            <person name="Veneault-Fourrey C."/>
            <person name="LaButti K."/>
            <person name="Lindquist E.A."/>
            <person name="Lipzen A."/>
            <person name="Lundell T."/>
            <person name="Morin E."/>
            <person name="Murat C."/>
            <person name="Riley R."/>
            <person name="Ohm R."/>
            <person name="Sun H."/>
            <person name="Tunlid A."/>
            <person name="Henrissat B."/>
            <person name="Grigoriev I.V."/>
            <person name="Hibbett D.S."/>
            <person name="Martin F."/>
        </authorList>
    </citation>
    <scope>NUCLEOTIDE SEQUENCE [LARGE SCALE GENOMIC DNA]</scope>
    <source>
        <strain evidence="3">FD-334 SS-4</strain>
    </source>
</reference>
<dbReference type="OMA" id="GPWEKID"/>
<sequence>MKLANAFSLFTDLWIGITIAFFPTIKAILNNPLLLFRPHKISALYFARVWALCGDGADTNGKAVKDGLITPHAYGVVLDVGAGYGHTARYLDRTRVSRYVALEPNPLMHAQIRGEASAAGFHEADGTLVVLACGAEDTRTILTALAPPTSPADQRPAVDTIVSVLTLCTVPEPQRTIAGLVRAVLKPGGQLLMYEHVLSHRADVAWWQRFWAPLWAVGFDGCRLDRPTDITVSDVKVANAEGKEESAWQEVKTWGKEGEEEENLFFHSAGRFVKR</sequence>
<evidence type="ECO:0008006" key="4">
    <source>
        <dbReference type="Google" id="ProtNLM"/>
    </source>
</evidence>
<dbReference type="SUPFAM" id="SSF53335">
    <property type="entry name" value="S-adenosyl-L-methionine-dependent methyltransferases"/>
    <property type="match status" value="1"/>
</dbReference>